<evidence type="ECO:0000313" key="1">
    <source>
        <dbReference type="EMBL" id="MPN05837.1"/>
    </source>
</evidence>
<comment type="caution">
    <text evidence="1">The sequence shown here is derived from an EMBL/GenBank/DDBJ whole genome shotgun (WGS) entry which is preliminary data.</text>
</comment>
<dbReference type="AlphaFoldDB" id="A0A645EVG1"/>
<reference evidence="1" key="1">
    <citation type="submission" date="2019-08" db="EMBL/GenBank/DDBJ databases">
        <authorList>
            <person name="Kucharzyk K."/>
            <person name="Murdoch R.W."/>
            <person name="Higgins S."/>
            <person name="Loffler F."/>
        </authorList>
    </citation>
    <scope>NUCLEOTIDE SEQUENCE</scope>
</reference>
<gene>
    <name evidence="1" type="ORF">SDC9_153091</name>
</gene>
<organism evidence="1">
    <name type="scientific">bioreactor metagenome</name>
    <dbReference type="NCBI Taxonomy" id="1076179"/>
    <lineage>
        <taxon>unclassified sequences</taxon>
        <taxon>metagenomes</taxon>
        <taxon>ecological metagenomes</taxon>
    </lineage>
</organism>
<name>A0A645EVG1_9ZZZZ</name>
<dbReference type="EMBL" id="VSSQ01051745">
    <property type="protein sequence ID" value="MPN05837.1"/>
    <property type="molecule type" value="Genomic_DNA"/>
</dbReference>
<accession>A0A645EVG1</accession>
<protein>
    <submittedName>
        <fullName evidence="1">Uncharacterized protein</fullName>
    </submittedName>
</protein>
<proteinExistence type="predicted"/>
<sequence length="83" mass="8895">MRPAQIAVEAVCVRVHGEMVLSRPVVAAEGAACLDLRTLQRTGIENKPAPSGNINDRDFLISLICQRCSPPFPVYAAFDGAEA</sequence>